<name>A0ABW5XUT1_9SPHI</name>
<proteinExistence type="predicted"/>
<feature type="transmembrane region" description="Helical" evidence="5">
    <location>
        <begin position="261"/>
        <end position="282"/>
    </location>
</feature>
<feature type="transmembrane region" description="Helical" evidence="5">
    <location>
        <begin position="145"/>
        <end position="165"/>
    </location>
</feature>
<reference evidence="7" key="1">
    <citation type="journal article" date="2019" name="Int. J. Syst. Evol. Microbiol.">
        <title>The Global Catalogue of Microorganisms (GCM) 10K type strain sequencing project: providing services to taxonomists for standard genome sequencing and annotation.</title>
        <authorList>
            <consortium name="The Broad Institute Genomics Platform"/>
            <consortium name="The Broad Institute Genome Sequencing Center for Infectious Disease"/>
            <person name="Wu L."/>
            <person name="Ma J."/>
        </authorList>
    </citation>
    <scope>NUCLEOTIDE SEQUENCE [LARGE SCALE GENOMIC DNA]</scope>
    <source>
        <strain evidence="7">KCTC 52232</strain>
    </source>
</reference>
<dbReference type="InterPro" id="IPR038665">
    <property type="entry name" value="Voltage-dep_anion_channel_sf"/>
</dbReference>
<keyword evidence="2 5" id="KW-0812">Transmembrane</keyword>
<evidence type="ECO:0000256" key="4">
    <source>
        <dbReference type="ARBA" id="ARBA00023136"/>
    </source>
</evidence>
<keyword evidence="7" id="KW-1185">Reference proteome</keyword>
<evidence type="ECO:0000256" key="2">
    <source>
        <dbReference type="ARBA" id="ARBA00022692"/>
    </source>
</evidence>
<comment type="subcellular location">
    <subcellularLocation>
        <location evidence="1">Membrane</location>
        <topology evidence="1">Multi-pass membrane protein</topology>
    </subcellularLocation>
</comment>
<dbReference type="RefSeq" id="WP_377130366.1">
    <property type="nucleotide sequence ID" value="NZ_JBHUON010000033.1"/>
</dbReference>
<dbReference type="EMBL" id="JBHUON010000033">
    <property type="protein sequence ID" value="MFD2866723.1"/>
    <property type="molecule type" value="Genomic_DNA"/>
</dbReference>
<evidence type="ECO:0000256" key="3">
    <source>
        <dbReference type="ARBA" id="ARBA00022989"/>
    </source>
</evidence>
<dbReference type="PANTHER" id="PTHR37955">
    <property type="entry name" value="TELLURITE RESISTANCE PROTEIN TEHA"/>
    <property type="match status" value="1"/>
</dbReference>
<feature type="transmembrane region" description="Helical" evidence="5">
    <location>
        <begin position="208"/>
        <end position="225"/>
    </location>
</feature>
<feature type="transmembrane region" description="Helical" evidence="5">
    <location>
        <begin position="231"/>
        <end position="249"/>
    </location>
</feature>
<keyword evidence="4 5" id="KW-0472">Membrane</keyword>
<keyword evidence="3 5" id="KW-1133">Transmembrane helix</keyword>
<dbReference type="Pfam" id="PF03595">
    <property type="entry name" value="SLAC1"/>
    <property type="match status" value="1"/>
</dbReference>
<evidence type="ECO:0000313" key="6">
    <source>
        <dbReference type="EMBL" id="MFD2866723.1"/>
    </source>
</evidence>
<dbReference type="InterPro" id="IPR052951">
    <property type="entry name" value="Tellurite_res_ion_channel"/>
</dbReference>
<dbReference type="Proteomes" id="UP001597601">
    <property type="component" value="Unassembled WGS sequence"/>
</dbReference>
<feature type="transmembrane region" description="Helical" evidence="5">
    <location>
        <begin position="88"/>
        <end position="105"/>
    </location>
</feature>
<feature type="transmembrane region" description="Helical" evidence="5">
    <location>
        <begin position="12"/>
        <end position="33"/>
    </location>
</feature>
<dbReference type="InterPro" id="IPR004695">
    <property type="entry name" value="SLAC1/Mae1/Ssu1/TehA"/>
</dbReference>
<dbReference type="CDD" id="cd09323">
    <property type="entry name" value="TDT_SLAC1_like"/>
    <property type="match status" value="1"/>
</dbReference>
<comment type="caution">
    <text evidence="6">The sequence shown here is derived from an EMBL/GenBank/DDBJ whole genome shotgun (WGS) entry which is preliminary data.</text>
</comment>
<feature type="transmembrane region" description="Helical" evidence="5">
    <location>
        <begin position="111"/>
        <end position="133"/>
    </location>
</feature>
<evidence type="ECO:0000313" key="7">
    <source>
        <dbReference type="Proteomes" id="UP001597601"/>
    </source>
</evidence>
<feature type="transmembrane region" description="Helical" evidence="5">
    <location>
        <begin position="302"/>
        <end position="321"/>
    </location>
</feature>
<dbReference type="Gene3D" id="1.50.10.150">
    <property type="entry name" value="Voltage-dependent anion channel"/>
    <property type="match status" value="1"/>
</dbReference>
<dbReference type="PANTHER" id="PTHR37955:SF1">
    <property type="entry name" value="DEP DOMAIN-CONTAINING PROTEIN"/>
    <property type="match status" value="1"/>
</dbReference>
<evidence type="ECO:0000256" key="5">
    <source>
        <dbReference type="SAM" id="Phobius"/>
    </source>
</evidence>
<accession>A0ABW5XUT1</accession>
<feature type="transmembrane region" description="Helical" evidence="5">
    <location>
        <begin position="45"/>
        <end position="67"/>
    </location>
</feature>
<protein>
    <submittedName>
        <fullName evidence="6">SLAC1 anion channel family protein</fullName>
    </submittedName>
</protein>
<gene>
    <name evidence="6" type="ORF">ACFSYC_18655</name>
</gene>
<feature type="transmembrane region" description="Helical" evidence="5">
    <location>
        <begin position="171"/>
        <end position="196"/>
    </location>
</feature>
<evidence type="ECO:0000256" key="1">
    <source>
        <dbReference type="ARBA" id="ARBA00004141"/>
    </source>
</evidence>
<organism evidence="6 7">
    <name type="scientific">Mucilaginibacter antarcticus</name>
    <dbReference type="NCBI Taxonomy" id="1855725"/>
    <lineage>
        <taxon>Bacteria</taxon>
        <taxon>Pseudomonadati</taxon>
        <taxon>Bacteroidota</taxon>
        <taxon>Sphingobacteriia</taxon>
        <taxon>Sphingobacteriales</taxon>
        <taxon>Sphingobacteriaceae</taxon>
        <taxon>Mucilaginibacter</taxon>
    </lineage>
</organism>
<sequence length="337" mass="37021">MTRTGPEIKSLPEVFPVSIFGSVMGLAGLSRAFRLAETLFGLSTFAGDLVTFIAVTAFILIAGIFLVKVFRFPKSVRDEFLHPSKGSFYATIPIAVLLMSTVVRSHFQIGYFMWCSGTVLMLALTGYTFYSLISRGRQQLDISPVLILPVVGVLNIAVTAAVRHTGVADEIILFSFSVGSILTIVFFTIIISRIVLHDALPLSAQPTLMVLMSPFAVGFLAYIKIIDRTDVFAVMLFYTALFLFLVFLIKIFNSQRGFIHTWWSLSFPVAALTNCSLKYAAFHPTILPEVIALGLLTSLTLLITYMLIMTISGLVSGSLFIDKPDGMISVKLTQNCI</sequence>